<dbReference type="RefSeq" id="XP_053580267.1">
    <property type="nucleotide sequence ID" value="XM_053736701.1"/>
</dbReference>
<evidence type="ECO:0000313" key="2">
    <source>
        <dbReference type="Proteomes" id="UP000483820"/>
    </source>
</evidence>
<comment type="caution">
    <text evidence="1">The sequence shown here is derived from an EMBL/GenBank/DDBJ whole genome shotgun (WGS) entry which is preliminary data.</text>
</comment>
<protein>
    <submittedName>
        <fullName evidence="1">Uncharacterized protein</fullName>
    </submittedName>
</protein>
<organism evidence="1 2">
    <name type="scientific">Caenorhabditis remanei</name>
    <name type="common">Caenorhabditis vulgaris</name>
    <dbReference type="NCBI Taxonomy" id="31234"/>
    <lineage>
        <taxon>Eukaryota</taxon>
        <taxon>Metazoa</taxon>
        <taxon>Ecdysozoa</taxon>
        <taxon>Nematoda</taxon>
        <taxon>Chromadorea</taxon>
        <taxon>Rhabditida</taxon>
        <taxon>Rhabditina</taxon>
        <taxon>Rhabditomorpha</taxon>
        <taxon>Rhabditoidea</taxon>
        <taxon>Rhabditidae</taxon>
        <taxon>Peloderinae</taxon>
        <taxon>Caenorhabditis</taxon>
    </lineage>
</organism>
<dbReference type="CTD" id="78778052"/>
<dbReference type="KEGG" id="crq:GCK72_026165"/>
<accession>A0A6A5G431</accession>
<dbReference type="GeneID" id="78778052"/>
<gene>
    <name evidence="1" type="ORF">GCK72_026165</name>
</gene>
<dbReference type="Proteomes" id="UP000483820">
    <property type="component" value="Chromosome X"/>
</dbReference>
<sequence length="82" mass="9299">MNNGGNGPQNREILGDFSSQNPQTFFWIRGSTVIYSQKPQRWTRNGGLTTPLLHMLHIKIASFHNNVVKIICNQDEGFQLDA</sequence>
<name>A0A6A5G431_CAERE</name>
<proteinExistence type="predicted"/>
<reference evidence="1 2" key="1">
    <citation type="submission" date="2019-12" db="EMBL/GenBank/DDBJ databases">
        <title>Chromosome-level assembly of the Caenorhabditis remanei genome.</title>
        <authorList>
            <person name="Teterina A.A."/>
            <person name="Willis J.H."/>
            <person name="Phillips P.C."/>
        </authorList>
    </citation>
    <scope>NUCLEOTIDE SEQUENCE [LARGE SCALE GENOMIC DNA]</scope>
    <source>
        <strain evidence="1 2">PX506</strain>
        <tissue evidence="1">Whole organism</tissue>
    </source>
</reference>
<dbReference type="AlphaFoldDB" id="A0A6A5G431"/>
<evidence type="ECO:0000313" key="1">
    <source>
        <dbReference type="EMBL" id="KAF1749697.1"/>
    </source>
</evidence>
<dbReference type="EMBL" id="WUAV01000006">
    <property type="protein sequence ID" value="KAF1749697.1"/>
    <property type="molecule type" value="Genomic_DNA"/>
</dbReference>